<evidence type="ECO:0000313" key="3">
    <source>
        <dbReference type="Proteomes" id="UP001054857"/>
    </source>
</evidence>
<feature type="compositionally biased region" description="Gly residues" evidence="1">
    <location>
        <begin position="240"/>
        <end position="249"/>
    </location>
</feature>
<reference evidence="2 3" key="1">
    <citation type="journal article" date="2021" name="Sci. Rep.">
        <title>Genome sequencing of the multicellular alga Astrephomene provides insights into convergent evolution of germ-soma differentiation.</title>
        <authorList>
            <person name="Yamashita S."/>
            <person name="Yamamoto K."/>
            <person name="Matsuzaki R."/>
            <person name="Suzuki S."/>
            <person name="Yamaguchi H."/>
            <person name="Hirooka S."/>
            <person name="Minakuchi Y."/>
            <person name="Miyagishima S."/>
            <person name="Kawachi M."/>
            <person name="Toyoda A."/>
            <person name="Nozaki H."/>
        </authorList>
    </citation>
    <scope>NUCLEOTIDE SEQUENCE [LARGE SCALE GENOMIC DNA]</scope>
    <source>
        <strain evidence="2 3">NIES-4017</strain>
    </source>
</reference>
<sequence length="307" mass="33080">MTVFGADAHRHSHVGMDKYKIVHHDFNHFTLGPPGKAGKPPPRMSFTMSSPESERLPLQPSFNVLLVRPQKPSVLQLPAVSWLLDTWAEALELLRPVLRLGVPESSLRDKCPYWRDDGSAPASAPSLKMQRLMKAVNNEAFGASHRQQQQQVQAAQQQPQQQQLGQQQQQQPQQQQQQSQQQQERLPATQQQQQAMQDSSNQQQPQQQLGYMGGLGGVLAAYVPVLGGGGGVLGGAGGAGGGHAGGTQGVGHEAPGGKPSSSHRRHLTPYQAKEEFVEAVTPWAVLALNAAAWCYLGGSASKPPPGM</sequence>
<organism evidence="2 3">
    <name type="scientific">Astrephomene gubernaculifera</name>
    <dbReference type="NCBI Taxonomy" id="47775"/>
    <lineage>
        <taxon>Eukaryota</taxon>
        <taxon>Viridiplantae</taxon>
        <taxon>Chlorophyta</taxon>
        <taxon>core chlorophytes</taxon>
        <taxon>Chlorophyceae</taxon>
        <taxon>CS clade</taxon>
        <taxon>Chlamydomonadales</taxon>
        <taxon>Astrephomenaceae</taxon>
        <taxon>Astrephomene</taxon>
    </lineage>
</organism>
<evidence type="ECO:0000256" key="1">
    <source>
        <dbReference type="SAM" id="MobiDB-lite"/>
    </source>
</evidence>
<proteinExistence type="predicted"/>
<accession>A0AAD3E106</accession>
<gene>
    <name evidence="2" type="ORF">Agub_g14065</name>
</gene>
<comment type="caution">
    <text evidence="2">The sequence shown here is derived from an EMBL/GenBank/DDBJ whole genome shotgun (WGS) entry which is preliminary data.</text>
</comment>
<keyword evidence="3" id="KW-1185">Reference proteome</keyword>
<feature type="region of interest" description="Disordered" evidence="1">
    <location>
        <begin position="163"/>
        <end position="209"/>
    </location>
</feature>
<dbReference type="AlphaFoldDB" id="A0AAD3E106"/>
<dbReference type="EMBL" id="BMAR01000053">
    <property type="protein sequence ID" value="GFR51644.1"/>
    <property type="molecule type" value="Genomic_DNA"/>
</dbReference>
<protein>
    <submittedName>
        <fullName evidence="2">Uncharacterized protein</fullName>
    </submittedName>
</protein>
<name>A0AAD3E106_9CHLO</name>
<dbReference type="Proteomes" id="UP001054857">
    <property type="component" value="Unassembled WGS sequence"/>
</dbReference>
<feature type="region of interest" description="Disordered" evidence="1">
    <location>
        <begin position="240"/>
        <end position="266"/>
    </location>
</feature>
<feature type="region of interest" description="Disordered" evidence="1">
    <location>
        <begin position="31"/>
        <end position="52"/>
    </location>
</feature>
<evidence type="ECO:0000313" key="2">
    <source>
        <dbReference type="EMBL" id="GFR51644.1"/>
    </source>
</evidence>